<dbReference type="InterPro" id="IPR002867">
    <property type="entry name" value="IBR_dom"/>
</dbReference>
<evidence type="ECO:0000256" key="1">
    <source>
        <dbReference type="ARBA" id="ARBA00022723"/>
    </source>
</evidence>
<dbReference type="PROSITE" id="PS50127">
    <property type="entry name" value="UBC_2"/>
    <property type="match status" value="1"/>
</dbReference>
<feature type="domain" description="UBC core" evidence="5">
    <location>
        <begin position="200"/>
        <end position="349"/>
    </location>
</feature>
<evidence type="ECO:0000256" key="3">
    <source>
        <dbReference type="ARBA" id="ARBA00022786"/>
    </source>
</evidence>
<dbReference type="Gene3D" id="3.10.110.10">
    <property type="entry name" value="Ubiquitin Conjugating Enzyme"/>
    <property type="match status" value="1"/>
</dbReference>
<sequence>MEGERSAPGCPICLDSLVGGDVTCPACRTCFHGPCVAKYAMSSAEQGALPLKCPELFCKSVWAEEVFVPLLGDQQPHFEKLLRLQQELSTRKTADAMSPRTQEALRPYGIRACPRCKAMIQKQADGLFTGCDKMTCRCGCMFCFQCGQEARGGVARCRCVGAHHAFIPQSVVLENYQGAWGAAPVDMDLTKRSRGRLSPVAVARLQREAKVLAKDPPPLVRVAHRSNQSWHFLLGPGPLDTPFAGGLYWGEMEMPKDYPYDPPLVRFRTPNGRFKVDTWLCRTQLDYHPEGWQPAWTISGLLLALLALLCSDSFTSGMCQPASEVEKRRLAAASHDWNREHREFRELFT</sequence>
<protein>
    <recommendedName>
        <fullName evidence="5">UBC core domain-containing protein</fullName>
    </recommendedName>
</protein>
<keyword evidence="7" id="KW-1185">Reference proteome</keyword>
<comment type="caution">
    <text evidence="6">The sequence shown here is derived from an EMBL/GenBank/DDBJ whole genome shotgun (WGS) entry which is preliminary data.</text>
</comment>
<reference evidence="6" key="1">
    <citation type="submission" date="2023-08" db="EMBL/GenBank/DDBJ databases">
        <authorList>
            <person name="Chen Y."/>
            <person name="Shah S."/>
            <person name="Dougan E. K."/>
            <person name="Thang M."/>
            <person name="Chan C."/>
        </authorList>
    </citation>
    <scope>NUCLEOTIDE SEQUENCE</scope>
</reference>
<keyword evidence="4" id="KW-0862">Zinc</keyword>
<dbReference type="InterPro" id="IPR000608">
    <property type="entry name" value="UBC"/>
</dbReference>
<dbReference type="PANTHER" id="PTHR24067">
    <property type="entry name" value="UBIQUITIN-CONJUGATING ENZYME E2"/>
    <property type="match status" value="1"/>
</dbReference>
<dbReference type="Gene3D" id="1.20.120.1750">
    <property type="match status" value="1"/>
</dbReference>
<dbReference type="Proteomes" id="UP001178507">
    <property type="component" value="Unassembled WGS sequence"/>
</dbReference>
<proteinExistence type="predicted"/>
<dbReference type="AlphaFoldDB" id="A0AA36JQ90"/>
<keyword evidence="1" id="KW-0479">Metal-binding</keyword>
<dbReference type="InterPro" id="IPR050113">
    <property type="entry name" value="Ub_conjugating_enzyme"/>
</dbReference>
<dbReference type="SUPFAM" id="SSF54495">
    <property type="entry name" value="UBC-like"/>
    <property type="match status" value="1"/>
</dbReference>
<evidence type="ECO:0000313" key="7">
    <source>
        <dbReference type="Proteomes" id="UP001178507"/>
    </source>
</evidence>
<evidence type="ECO:0000313" key="6">
    <source>
        <dbReference type="EMBL" id="CAJ1409737.1"/>
    </source>
</evidence>
<organism evidence="6 7">
    <name type="scientific">Effrenium voratum</name>
    <dbReference type="NCBI Taxonomy" id="2562239"/>
    <lineage>
        <taxon>Eukaryota</taxon>
        <taxon>Sar</taxon>
        <taxon>Alveolata</taxon>
        <taxon>Dinophyceae</taxon>
        <taxon>Suessiales</taxon>
        <taxon>Symbiodiniaceae</taxon>
        <taxon>Effrenium</taxon>
    </lineage>
</organism>
<keyword evidence="2" id="KW-0863">Zinc-finger</keyword>
<dbReference type="GO" id="GO:0008270">
    <property type="term" value="F:zinc ion binding"/>
    <property type="evidence" value="ECO:0007669"/>
    <property type="project" value="UniProtKB-KW"/>
</dbReference>
<evidence type="ECO:0000259" key="5">
    <source>
        <dbReference type="PROSITE" id="PS50127"/>
    </source>
</evidence>
<dbReference type="Gene3D" id="3.30.40.10">
    <property type="entry name" value="Zinc/RING finger domain, C3HC4 (zinc finger)"/>
    <property type="match status" value="1"/>
</dbReference>
<dbReference type="EMBL" id="CAUJNA010003783">
    <property type="protein sequence ID" value="CAJ1409737.1"/>
    <property type="molecule type" value="Genomic_DNA"/>
</dbReference>
<dbReference type="InterPro" id="IPR013083">
    <property type="entry name" value="Znf_RING/FYVE/PHD"/>
</dbReference>
<dbReference type="Pfam" id="PF00179">
    <property type="entry name" value="UQ_con"/>
    <property type="match status" value="1"/>
</dbReference>
<dbReference type="SUPFAM" id="SSF57850">
    <property type="entry name" value="RING/U-box"/>
    <property type="match status" value="2"/>
</dbReference>
<accession>A0AA36JQ90</accession>
<dbReference type="InterPro" id="IPR016135">
    <property type="entry name" value="UBQ-conjugating_enzyme/RWD"/>
</dbReference>
<evidence type="ECO:0000256" key="2">
    <source>
        <dbReference type="ARBA" id="ARBA00022771"/>
    </source>
</evidence>
<keyword evidence="3" id="KW-0833">Ubl conjugation pathway</keyword>
<gene>
    <name evidence="6" type="ORF">EVOR1521_LOCUS30760</name>
</gene>
<dbReference type="Pfam" id="PF01485">
    <property type="entry name" value="IBR"/>
    <property type="match status" value="1"/>
</dbReference>
<dbReference type="SMART" id="SM00212">
    <property type="entry name" value="UBCc"/>
    <property type="match status" value="1"/>
</dbReference>
<name>A0AA36JQ90_9DINO</name>
<evidence type="ECO:0000256" key="4">
    <source>
        <dbReference type="ARBA" id="ARBA00022833"/>
    </source>
</evidence>